<keyword evidence="3" id="KW-1185">Reference proteome</keyword>
<evidence type="ECO:0000256" key="1">
    <source>
        <dbReference type="SAM" id="MobiDB-lite"/>
    </source>
</evidence>
<organism evidence="2 3">
    <name type="scientific">Nakamurella multipartita (strain ATCC 700099 / DSM 44233 / CIP 104796 / JCM 9543 / NBRC 105858 / Y-104)</name>
    <name type="common">Microsphaera multipartita</name>
    <dbReference type="NCBI Taxonomy" id="479431"/>
    <lineage>
        <taxon>Bacteria</taxon>
        <taxon>Bacillati</taxon>
        <taxon>Actinomycetota</taxon>
        <taxon>Actinomycetes</taxon>
        <taxon>Nakamurellales</taxon>
        <taxon>Nakamurellaceae</taxon>
        <taxon>Nakamurella</taxon>
    </lineage>
</organism>
<dbReference type="InParanoid" id="C8X8K8"/>
<reference evidence="3" key="1">
    <citation type="submission" date="2009-09" db="EMBL/GenBank/DDBJ databases">
        <title>The complete genome of Nakamurella multipartita DSM 44233.</title>
        <authorList>
            <consortium name="US DOE Joint Genome Institute (JGI-PGF)"/>
            <person name="Lucas S."/>
            <person name="Copeland A."/>
            <person name="Lapidus A."/>
            <person name="Glavina del Rio T."/>
            <person name="Dalin E."/>
            <person name="Tice H."/>
            <person name="Bruce D."/>
            <person name="Goodwin L."/>
            <person name="Pitluck S."/>
            <person name="Kyrpides N."/>
            <person name="Mavromatis K."/>
            <person name="Ivanova N."/>
            <person name="Ovchinnikova G."/>
            <person name="Sims D."/>
            <person name="Meincke L."/>
            <person name="Brettin T."/>
            <person name="Detter J.C."/>
            <person name="Han C."/>
            <person name="Larimer F."/>
            <person name="Land M."/>
            <person name="Hauser L."/>
            <person name="Markowitz V."/>
            <person name="Cheng J.-F."/>
            <person name="Hugenholtz P."/>
            <person name="Woyke T."/>
            <person name="Wu D."/>
            <person name="Klenk H.-P."/>
            <person name="Eisen J.A."/>
        </authorList>
    </citation>
    <scope>NUCLEOTIDE SEQUENCE [LARGE SCALE GENOMIC DNA]</scope>
    <source>
        <strain evidence="3">ATCC 700099 / DSM 44233 / CIP 104796 / JCM 9543 / NBRC 105858 / Y-104</strain>
    </source>
</reference>
<dbReference type="Proteomes" id="UP000002218">
    <property type="component" value="Chromosome"/>
</dbReference>
<dbReference type="AlphaFoldDB" id="C8X8K8"/>
<protein>
    <submittedName>
        <fullName evidence="2">Uncharacterized protein</fullName>
    </submittedName>
</protein>
<dbReference type="STRING" id="479431.Namu_2717"/>
<gene>
    <name evidence="2" type="ordered locus">Namu_2717</name>
</gene>
<proteinExistence type="predicted"/>
<name>C8X8K8_NAKMY</name>
<evidence type="ECO:0000313" key="2">
    <source>
        <dbReference type="EMBL" id="ACV79063.1"/>
    </source>
</evidence>
<feature type="region of interest" description="Disordered" evidence="1">
    <location>
        <begin position="1"/>
        <end position="20"/>
    </location>
</feature>
<dbReference type="EMBL" id="CP001737">
    <property type="protein sequence ID" value="ACV79063.1"/>
    <property type="molecule type" value="Genomic_DNA"/>
</dbReference>
<evidence type="ECO:0000313" key="3">
    <source>
        <dbReference type="Proteomes" id="UP000002218"/>
    </source>
</evidence>
<sequence>MERCPDCSDALATHPSPRVRRSLAEQTSDLAVLEFLSTDLAGDVAAAARAGIRRLGTTLTR</sequence>
<accession>C8X8K8</accession>
<reference evidence="2 3" key="2">
    <citation type="journal article" date="2010" name="Stand. Genomic Sci.">
        <title>Complete genome sequence of Nakamurella multipartita type strain (Y-104).</title>
        <authorList>
            <person name="Tice H."/>
            <person name="Mayilraj S."/>
            <person name="Sims D."/>
            <person name="Lapidus A."/>
            <person name="Nolan M."/>
            <person name="Lucas S."/>
            <person name="Glavina Del Rio T."/>
            <person name="Copeland A."/>
            <person name="Cheng J.F."/>
            <person name="Meincke L."/>
            <person name="Bruce D."/>
            <person name="Goodwin L."/>
            <person name="Pitluck S."/>
            <person name="Ivanova N."/>
            <person name="Mavromatis K."/>
            <person name="Ovchinnikova G."/>
            <person name="Pati A."/>
            <person name="Chen A."/>
            <person name="Palaniappan K."/>
            <person name="Land M."/>
            <person name="Hauser L."/>
            <person name="Chang Y.J."/>
            <person name="Jeffries C.D."/>
            <person name="Detter J.C."/>
            <person name="Brettin T."/>
            <person name="Rohde M."/>
            <person name="Goker M."/>
            <person name="Bristow J."/>
            <person name="Eisen J.A."/>
            <person name="Markowitz V."/>
            <person name="Hugenholtz P."/>
            <person name="Kyrpides N.C."/>
            <person name="Klenk H.P."/>
            <person name="Chen F."/>
        </authorList>
    </citation>
    <scope>NUCLEOTIDE SEQUENCE [LARGE SCALE GENOMIC DNA]</scope>
    <source>
        <strain evidence="3">ATCC 700099 / DSM 44233 / CIP 104796 / JCM 9543 / NBRC 105858 / Y-104</strain>
    </source>
</reference>
<dbReference type="OrthoDB" id="5149564at2"/>
<dbReference type="RefSeq" id="WP_015747942.1">
    <property type="nucleotide sequence ID" value="NC_013235.1"/>
</dbReference>
<dbReference type="KEGG" id="nml:Namu_2717"/>
<dbReference type="HOGENOM" id="CLU_2917810_0_0_11"/>